<keyword evidence="3" id="KW-1185">Reference proteome</keyword>
<protein>
    <submittedName>
        <fullName evidence="2">Uncharacterized protein</fullName>
    </submittedName>
</protein>
<feature type="transmembrane region" description="Helical" evidence="1">
    <location>
        <begin position="36"/>
        <end position="56"/>
    </location>
</feature>
<feature type="transmembrane region" description="Helical" evidence="1">
    <location>
        <begin position="107"/>
        <end position="129"/>
    </location>
</feature>
<evidence type="ECO:0000256" key="1">
    <source>
        <dbReference type="SAM" id="Phobius"/>
    </source>
</evidence>
<feature type="transmembrane region" description="Helical" evidence="1">
    <location>
        <begin position="68"/>
        <end position="86"/>
    </location>
</feature>
<gene>
    <name evidence="2" type="ORF">GCM10023210_43830</name>
</gene>
<dbReference type="EMBL" id="BAABHX010000012">
    <property type="protein sequence ID" value="GAA5102635.1"/>
    <property type="molecule type" value="Genomic_DNA"/>
</dbReference>
<dbReference type="RefSeq" id="WP_345208712.1">
    <property type="nucleotide sequence ID" value="NZ_BAABHX010000012.1"/>
</dbReference>
<organism evidence="2 3">
    <name type="scientific">Chryseobacterium ginsengisoli</name>
    <dbReference type="NCBI Taxonomy" id="363853"/>
    <lineage>
        <taxon>Bacteria</taxon>
        <taxon>Pseudomonadati</taxon>
        <taxon>Bacteroidota</taxon>
        <taxon>Flavobacteriia</taxon>
        <taxon>Flavobacteriales</taxon>
        <taxon>Weeksellaceae</taxon>
        <taxon>Chryseobacterium group</taxon>
        <taxon>Chryseobacterium</taxon>
    </lineage>
</organism>
<dbReference type="Proteomes" id="UP001500353">
    <property type="component" value="Unassembled WGS sequence"/>
</dbReference>
<proteinExistence type="predicted"/>
<sequence>MIKKAYYYLFYKIYKSIEYTSEEFGGAFLTDFKTGLVIGALEIWLLFSIGNYYSIITKKNAELSLTMPIVYIPLVILLILNYFSFIHNDIWKEYNRKFDQLPKKKNIIGTWIVVGVIVFIIANLIYSFYLMSQIDWSLYR</sequence>
<reference evidence="3" key="1">
    <citation type="journal article" date="2019" name="Int. J. Syst. Evol. Microbiol.">
        <title>The Global Catalogue of Microorganisms (GCM) 10K type strain sequencing project: providing services to taxonomists for standard genome sequencing and annotation.</title>
        <authorList>
            <consortium name="The Broad Institute Genomics Platform"/>
            <consortium name="The Broad Institute Genome Sequencing Center for Infectious Disease"/>
            <person name="Wu L."/>
            <person name="Ma J."/>
        </authorList>
    </citation>
    <scope>NUCLEOTIDE SEQUENCE [LARGE SCALE GENOMIC DNA]</scope>
    <source>
        <strain evidence="3">JCM 18019</strain>
    </source>
</reference>
<keyword evidence="1" id="KW-1133">Transmembrane helix</keyword>
<evidence type="ECO:0000313" key="3">
    <source>
        <dbReference type="Proteomes" id="UP001500353"/>
    </source>
</evidence>
<evidence type="ECO:0000313" key="2">
    <source>
        <dbReference type="EMBL" id="GAA5102635.1"/>
    </source>
</evidence>
<accession>A0ABP9MW51</accession>
<keyword evidence="1" id="KW-0472">Membrane</keyword>
<keyword evidence="1" id="KW-0812">Transmembrane</keyword>
<name>A0ABP9MW51_9FLAO</name>
<comment type="caution">
    <text evidence="2">The sequence shown here is derived from an EMBL/GenBank/DDBJ whole genome shotgun (WGS) entry which is preliminary data.</text>
</comment>